<dbReference type="EMBL" id="LVJI01000030">
    <property type="protein sequence ID" value="OAB43136.1"/>
    <property type="molecule type" value="Genomic_DNA"/>
</dbReference>
<dbReference type="Pfam" id="PF13047">
    <property type="entry name" value="DUF3907"/>
    <property type="match status" value="1"/>
</dbReference>
<accession>A0A162K536</accession>
<dbReference type="RefSeq" id="WP_068651948.1">
    <property type="nucleotide sequence ID" value="NZ_CP043611.1"/>
</dbReference>
<dbReference type="Proteomes" id="UP000077355">
    <property type="component" value="Unassembled WGS sequence"/>
</dbReference>
<gene>
    <name evidence="1" type="ORF">PBAT_19270</name>
</gene>
<dbReference type="InterPro" id="IPR025013">
    <property type="entry name" value="DUF3907"/>
</dbReference>
<evidence type="ECO:0000313" key="1">
    <source>
        <dbReference type="EMBL" id="OAB43136.1"/>
    </source>
</evidence>
<evidence type="ECO:0000313" key="2">
    <source>
        <dbReference type="Proteomes" id="UP000077355"/>
    </source>
</evidence>
<protein>
    <recommendedName>
        <fullName evidence="3">DUF3907 domain-containing protein</fullName>
    </recommendedName>
</protein>
<dbReference type="AlphaFoldDB" id="A0A162K536"/>
<reference evidence="1 2" key="1">
    <citation type="submission" date="2016-03" db="EMBL/GenBank/DDBJ databases">
        <title>Draft genome sequence of Paenibacillus antarcticus CECT 5836.</title>
        <authorList>
            <person name="Shin S.-K."/>
            <person name="Yi H."/>
        </authorList>
    </citation>
    <scope>NUCLEOTIDE SEQUENCE [LARGE SCALE GENOMIC DNA]</scope>
    <source>
        <strain evidence="1 2">CECT 5836</strain>
    </source>
</reference>
<evidence type="ECO:0008006" key="3">
    <source>
        <dbReference type="Google" id="ProtNLM"/>
    </source>
</evidence>
<keyword evidence="2" id="KW-1185">Reference proteome</keyword>
<proteinExistence type="predicted"/>
<comment type="caution">
    <text evidence="1">The sequence shown here is derived from an EMBL/GenBank/DDBJ whole genome shotgun (WGS) entry which is preliminary data.</text>
</comment>
<organism evidence="1 2">
    <name type="scientific">Paenibacillus antarcticus</name>
    <dbReference type="NCBI Taxonomy" id="253703"/>
    <lineage>
        <taxon>Bacteria</taxon>
        <taxon>Bacillati</taxon>
        <taxon>Bacillota</taxon>
        <taxon>Bacilli</taxon>
        <taxon>Bacillales</taxon>
        <taxon>Paenibacillaceae</taxon>
        <taxon>Paenibacillus</taxon>
    </lineage>
</organism>
<dbReference type="OrthoDB" id="2691359at2"/>
<sequence length="169" mass="20029">MSAANVQKLCESTREKLKKGIESTEIFLNEHALPQLTSEQTDEDMVLFYKGFLSELRHLLVFSEVSYEKLGVVLRRANFDIEFAEKALYNVYHHCVNNFFYPKNESYAEDGRYAYTGQDAIRFRIKPIQEARDIILDITKVYEELRDDLTYYESDYLTERRMQNQRSHA</sequence>
<name>A0A162K536_9BACL</name>